<organism evidence="5 6">
    <name type="scientific">Acetobacter tropicalis</name>
    <dbReference type="NCBI Taxonomy" id="104102"/>
    <lineage>
        <taxon>Bacteria</taxon>
        <taxon>Pseudomonadati</taxon>
        <taxon>Pseudomonadota</taxon>
        <taxon>Alphaproteobacteria</taxon>
        <taxon>Acetobacterales</taxon>
        <taxon>Acetobacteraceae</taxon>
        <taxon>Acetobacter</taxon>
    </lineage>
</organism>
<proteinExistence type="predicted"/>
<keyword evidence="3" id="KW-0804">Transcription</keyword>
<evidence type="ECO:0000256" key="2">
    <source>
        <dbReference type="ARBA" id="ARBA00023125"/>
    </source>
</evidence>
<evidence type="ECO:0000259" key="4">
    <source>
        <dbReference type="PROSITE" id="PS50995"/>
    </source>
</evidence>
<evidence type="ECO:0000256" key="3">
    <source>
        <dbReference type="ARBA" id="ARBA00023163"/>
    </source>
</evidence>
<dbReference type="EMBL" id="JOKM01000071">
    <property type="protein sequence ID" value="KGB23098.1"/>
    <property type="molecule type" value="Genomic_DNA"/>
</dbReference>
<dbReference type="STRING" id="104102.AtDm6_1967"/>
<dbReference type="PRINTS" id="PR00598">
    <property type="entry name" value="HTHMARR"/>
</dbReference>
<dbReference type="Proteomes" id="UP000029448">
    <property type="component" value="Unassembled WGS sequence"/>
</dbReference>
<keyword evidence="1" id="KW-0805">Transcription regulation</keyword>
<dbReference type="PROSITE" id="PS01117">
    <property type="entry name" value="HTH_MARR_1"/>
    <property type="match status" value="1"/>
</dbReference>
<comment type="caution">
    <text evidence="5">The sequence shown here is derived from an EMBL/GenBank/DDBJ whole genome shotgun (WGS) entry which is preliminary data.</text>
</comment>
<dbReference type="InterPro" id="IPR023187">
    <property type="entry name" value="Tscrpt_reg_MarR-type_CS"/>
</dbReference>
<evidence type="ECO:0000256" key="1">
    <source>
        <dbReference type="ARBA" id="ARBA00023015"/>
    </source>
</evidence>
<feature type="domain" description="HTH marR-type" evidence="4">
    <location>
        <begin position="20"/>
        <end position="152"/>
    </location>
</feature>
<dbReference type="SUPFAM" id="SSF46785">
    <property type="entry name" value="Winged helix' DNA-binding domain"/>
    <property type="match status" value="1"/>
</dbReference>
<dbReference type="InterPro" id="IPR000835">
    <property type="entry name" value="HTH_MarR-typ"/>
</dbReference>
<evidence type="ECO:0000313" key="5">
    <source>
        <dbReference type="EMBL" id="KGB23098.1"/>
    </source>
</evidence>
<keyword evidence="2" id="KW-0238">DNA-binding</keyword>
<evidence type="ECO:0000313" key="6">
    <source>
        <dbReference type="Proteomes" id="UP000029448"/>
    </source>
</evidence>
<dbReference type="PANTHER" id="PTHR42756">
    <property type="entry name" value="TRANSCRIPTIONAL REGULATOR, MARR"/>
    <property type="match status" value="1"/>
</dbReference>
<dbReference type="GO" id="GO:0003677">
    <property type="term" value="F:DNA binding"/>
    <property type="evidence" value="ECO:0007669"/>
    <property type="project" value="UniProtKB-KW"/>
</dbReference>
<sequence>MRRGKIWRQANPTNPAFTPETSPFFHLSRLTGLYHLRMDAHLKPIGMDVPRWRVLNILYEHECAPISTIADFAVIRMPTMTKLIYRMEGEGLVSTRVSAKDGRVTEVSLTEKGHAGVDQVRVKAGLIFERAFHDIEDGEIEAFMKIMKKVYDNIY</sequence>
<dbReference type="InterPro" id="IPR036390">
    <property type="entry name" value="WH_DNA-bd_sf"/>
</dbReference>
<dbReference type="PATRIC" id="fig|104102.7.peg.1945"/>
<dbReference type="Pfam" id="PF01047">
    <property type="entry name" value="MarR"/>
    <property type="match status" value="1"/>
</dbReference>
<gene>
    <name evidence="5" type="ORF">AtDm6_1967</name>
</gene>
<dbReference type="AlphaFoldDB" id="A0A095B276"/>
<reference evidence="5 6" key="1">
    <citation type="submission" date="2014-06" db="EMBL/GenBank/DDBJ databases">
        <title>Functional and comparative genomic analyses of the Drosophila gut microbiota identify candidate symbiosis factors.</title>
        <authorList>
            <person name="Newell P.D."/>
            <person name="Chaston J.M."/>
            <person name="Douglas A.E."/>
        </authorList>
    </citation>
    <scope>NUCLEOTIDE SEQUENCE [LARGE SCALE GENOMIC DNA]</scope>
    <source>
        <strain evidence="5 6">DmCS_006</strain>
    </source>
</reference>
<protein>
    <submittedName>
        <fullName evidence="5">Transcriptional regulator, MarR family</fullName>
    </submittedName>
</protein>
<keyword evidence="6" id="KW-1185">Reference proteome</keyword>
<dbReference type="SMART" id="SM00347">
    <property type="entry name" value="HTH_MARR"/>
    <property type="match status" value="1"/>
</dbReference>
<accession>A0A095B276</accession>
<dbReference type="PANTHER" id="PTHR42756:SF1">
    <property type="entry name" value="TRANSCRIPTIONAL REPRESSOR OF EMRAB OPERON"/>
    <property type="match status" value="1"/>
</dbReference>
<name>A0A095B276_9PROT</name>
<dbReference type="Gene3D" id="1.10.10.10">
    <property type="entry name" value="Winged helix-like DNA-binding domain superfamily/Winged helix DNA-binding domain"/>
    <property type="match status" value="1"/>
</dbReference>
<dbReference type="PROSITE" id="PS50995">
    <property type="entry name" value="HTH_MARR_2"/>
    <property type="match status" value="1"/>
</dbReference>
<dbReference type="GO" id="GO:0003700">
    <property type="term" value="F:DNA-binding transcription factor activity"/>
    <property type="evidence" value="ECO:0007669"/>
    <property type="project" value="InterPro"/>
</dbReference>
<dbReference type="InterPro" id="IPR036388">
    <property type="entry name" value="WH-like_DNA-bd_sf"/>
</dbReference>